<name>A0A9W8HQW9_9FUNG</name>
<dbReference type="EMBL" id="JANBUO010003730">
    <property type="protein sequence ID" value="KAJ2789696.1"/>
    <property type="molecule type" value="Genomic_DNA"/>
</dbReference>
<evidence type="ECO:0000313" key="2">
    <source>
        <dbReference type="EMBL" id="KAJ2789696.1"/>
    </source>
</evidence>
<feature type="region of interest" description="Disordered" evidence="1">
    <location>
        <begin position="1"/>
        <end position="94"/>
    </location>
</feature>
<comment type="caution">
    <text evidence="2">The sequence shown here is derived from an EMBL/GenBank/DDBJ whole genome shotgun (WGS) entry which is preliminary data.</text>
</comment>
<feature type="region of interest" description="Disordered" evidence="1">
    <location>
        <begin position="138"/>
        <end position="238"/>
    </location>
</feature>
<dbReference type="AlphaFoldDB" id="A0A9W8HQW9"/>
<evidence type="ECO:0000256" key="1">
    <source>
        <dbReference type="SAM" id="MobiDB-lite"/>
    </source>
</evidence>
<keyword evidence="3" id="KW-1185">Reference proteome</keyword>
<dbReference type="OrthoDB" id="5586493at2759"/>
<feature type="compositionally biased region" description="Polar residues" evidence="1">
    <location>
        <begin position="197"/>
        <end position="206"/>
    </location>
</feature>
<proteinExistence type="predicted"/>
<organism evidence="2 3">
    <name type="scientific">Coemansia guatemalensis</name>
    <dbReference type="NCBI Taxonomy" id="2761395"/>
    <lineage>
        <taxon>Eukaryota</taxon>
        <taxon>Fungi</taxon>
        <taxon>Fungi incertae sedis</taxon>
        <taxon>Zoopagomycota</taxon>
        <taxon>Kickxellomycotina</taxon>
        <taxon>Kickxellomycetes</taxon>
        <taxon>Kickxellales</taxon>
        <taxon>Kickxellaceae</taxon>
        <taxon>Coemansia</taxon>
    </lineage>
</organism>
<protein>
    <submittedName>
        <fullName evidence="2">Uncharacterized protein</fullName>
    </submittedName>
</protein>
<gene>
    <name evidence="2" type="ORF">H4R20_007134</name>
</gene>
<evidence type="ECO:0000313" key="3">
    <source>
        <dbReference type="Proteomes" id="UP001140094"/>
    </source>
</evidence>
<feature type="compositionally biased region" description="Low complexity" evidence="1">
    <location>
        <begin position="175"/>
        <end position="187"/>
    </location>
</feature>
<accession>A0A9W8HQW9</accession>
<feature type="compositionally biased region" description="Basic residues" evidence="1">
    <location>
        <begin position="145"/>
        <end position="158"/>
    </location>
</feature>
<dbReference type="Proteomes" id="UP001140094">
    <property type="component" value="Unassembled WGS sequence"/>
</dbReference>
<reference evidence="2" key="1">
    <citation type="submission" date="2022-07" db="EMBL/GenBank/DDBJ databases">
        <title>Phylogenomic reconstructions and comparative analyses of Kickxellomycotina fungi.</title>
        <authorList>
            <person name="Reynolds N.K."/>
            <person name="Stajich J.E."/>
            <person name="Barry K."/>
            <person name="Grigoriev I.V."/>
            <person name="Crous P."/>
            <person name="Smith M.E."/>
        </authorList>
    </citation>
    <scope>NUCLEOTIDE SEQUENCE</scope>
    <source>
        <strain evidence="2">NRRL 1565</strain>
    </source>
</reference>
<sequence>PDSSDEEGYAAIANTVTDSASSDESDANGAIIDLSSRRDTPVKSVGQSSTRLPAAAADSHAVDVTGAPSGTAGSSFEDHTPLDGSSRPLGRFSSPWSEAGMSWLARIKSSYRSLDRSLIYDLDKHYIQPLLIRQDPADLTSSSYRPRRTNRRRRPRPHSFRDSDADDDDGDEPNAASSRMRGSSSRAYRTHLDRSAVEQQAVTDTWASFRPEVPNWGSDTSDNTPSGKSAYPERPLLG</sequence>
<feature type="non-terminal residue" evidence="2">
    <location>
        <position position="1"/>
    </location>
</feature>
<feature type="compositionally biased region" description="Polar residues" evidence="1">
    <location>
        <begin position="217"/>
        <end position="227"/>
    </location>
</feature>